<name>A0ABQ4G178_9ACTN</name>
<comment type="caution">
    <text evidence="3">The sequence shown here is derived from an EMBL/GenBank/DDBJ whole genome shotgun (WGS) entry which is preliminary data.</text>
</comment>
<organism evidence="3 4">
    <name type="scientific">Microbispora corallina</name>
    <dbReference type="NCBI Taxonomy" id="83302"/>
    <lineage>
        <taxon>Bacteria</taxon>
        <taxon>Bacillati</taxon>
        <taxon>Actinomycetota</taxon>
        <taxon>Actinomycetes</taxon>
        <taxon>Streptosporangiales</taxon>
        <taxon>Streptosporangiaceae</taxon>
        <taxon>Microbispora</taxon>
    </lineage>
</organism>
<dbReference type="RefSeq" id="WP_204058222.1">
    <property type="nucleotide sequence ID" value="NZ_BAAAGP010000014.1"/>
</dbReference>
<feature type="region of interest" description="Disordered" evidence="1">
    <location>
        <begin position="25"/>
        <end position="59"/>
    </location>
</feature>
<evidence type="ECO:0000256" key="1">
    <source>
        <dbReference type="SAM" id="MobiDB-lite"/>
    </source>
</evidence>
<keyword evidence="4" id="KW-1185">Reference proteome</keyword>
<accession>A0ABQ4G178</accession>
<reference evidence="3 4" key="1">
    <citation type="submission" date="2021-01" db="EMBL/GenBank/DDBJ databases">
        <title>Whole genome shotgun sequence of Microbispora corallina NBRC 16416.</title>
        <authorList>
            <person name="Komaki H."/>
            <person name="Tamura T."/>
        </authorList>
    </citation>
    <scope>NUCLEOTIDE SEQUENCE [LARGE SCALE GENOMIC DNA]</scope>
    <source>
        <strain evidence="3 4">NBRC 16416</strain>
    </source>
</reference>
<proteinExistence type="predicted"/>
<feature type="signal peptide" evidence="2">
    <location>
        <begin position="1"/>
        <end position="28"/>
    </location>
</feature>
<gene>
    <name evidence="3" type="ORF">Mco01_38310</name>
</gene>
<feature type="chain" id="PRO_5046422195" evidence="2">
    <location>
        <begin position="29"/>
        <end position="98"/>
    </location>
</feature>
<dbReference type="EMBL" id="BOOC01000016">
    <property type="protein sequence ID" value="GIH40831.1"/>
    <property type="molecule type" value="Genomic_DNA"/>
</dbReference>
<keyword evidence="2" id="KW-0732">Signal</keyword>
<dbReference type="Proteomes" id="UP000603904">
    <property type="component" value="Unassembled WGS sequence"/>
</dbReference>
<evidence type="ECO:0000313" key="3">
    <source>
        <dbReference type="EMBL" id="GIH40831.1"/>
    </source>
</evidence>
<evidence type="ECO:0000256" key="2">
    <source>
        <dbReference type="SAM" id="SignalP"/>
    </source>
</evidence>
<evidence type="ECO:0000313" key="4">
    <source>
        <dbReference type="Proteomes" id="UP000603904"/>
    </source>
</evidence>
<sequence>MAHLSTRCALAALAVIAAGALTAAPAQARPGPGGGGDASNRNGGHARGNRNYASVNSPTVVKGDQNVAISISGKTNTQVGSCKGQTRRCRINLRSRLD</sequence>
<protein>
    <submittedName>
        <fullName evidence="3">Uncharacterized protein</fullName>
    </submittedName>
</protein>